<protein>
    <submittedName>
        <fullName evidence="2">Uncharacterized protein</fullName>
    </submittedName>
</protein>
<feature type="region of interest" description="Disordered" evidence="1">
    <location>
        <begin position="48"/>
        <end position="86"/>
    </location>
</feature>
<proteinExistence type="predicted"/>
<evidence type="ECO:0000256" key="1">
    <source>
        <dbReference type="SAM" id="MobiDB-lite"/>
    </source>
</evidence>
<accession>A0A916P9X3</accession>
<dbReference type="EMBL" id="CSBK01000063">
    <property type="protein sequence ID" value="COW87942.1"/>
    <property type="molecule type" value="Genomic_DNA"/>
</dbReference>
<gene>
    <name evidence="2" type="ORF">ERS007739_00257</name>
</gene>
<organism evidence="2 3">
    <name type="scientific">Mycobacterium tuberculosis</name>
    <dbReference type="NCBI Taxonomy" id="1773"/>
    <lineage>
        <taxon>Bacteria</taxon>
        <taxon>Bacillati</taxon>
        <taxon>Actinomycetota</taxon>
        <taxon>Actinomycetes</taxon>
        <taxon>Mycobacteriales</taxon>
        <taxon>Mycobacteriaceae</taxon>
        <taxon>Mycobacterium</taxon>
        <taxon>Mycobacterium tuberculosis complex</taxon>
    </lineage>
</organism>
<reference evidence="3" key="1">
    <citation type="submission" date="2015-03" db="EMBL/GenBank/DDBJ databases">
        <authorList>
            <consortium name="Pathogen Informatics"/>
        </authorList>
    </citation>
    <scope>NUCLEOTIDE SEQUENCE [LARGE SCALE GENOMIC DNA]</scope>
    <source>
        <strain evidence="3">N09902308</strain>
    </source>
</reference>
<name>A0A916P9X3_MYCTX</name>
<sequence>MSASTSCATSSVIDSSSCVRSSALTVPALTSESIRILMLTSWSEQSTPAELSSASVLIRPPDRSNSTRPNAVTPRLPPSPMTLART</sequence>
<evidence type="ECO:0000313" key="2">
    <source>
        <dbReference type="EMBL" id="COW87942.1"/>
    </source>
</evidence>
<dbReference type="Proteomes" id="UP000039021">
    <property type="component" value="Unassembled WGS sequence"/>
</dbReference>
<dbReference type="AlphaFoldDB" id="A0A916P9X3"/>
<comment type="caution">
    <text evidence="2">The sequence shown here is derived from an EMBL/GenBank/DDBJ whole genome shotgun (WGS) entry which is preliminary data.</text>
</comment>
<evidence type="ECO:0000313" key="3">
    <source>
        <dbReference type="Proteomes" id="UP000039021"/>
    </source>
</evidence>